<dbReference type="Gene3D" id="1.10.540.10">
    <property type="entry name" value="Acyl-CoA dehydrogenase/oxidase, N-terminal domain"/>
    <property type="match status" value="1"/>
</dbReference>
<evidence type="ECO:0000313" key="11">
    <source>
        <dbReference type="EMBL" id="GBG37919.1"/>
    </source>
</evidence>
<dbReference type="InterPro" id="IPR013786">
    <property type="entry name" value="AcylCoA_DH/ox_N"/>
</dbReference>
<evidence type="ECO:0000256" key="4">
    <source>
        <dbReference type="ARBA" id="ARBA00022630"/>
    </source>
</evidence>
<gene>
    <name evidence="11" type="primary">fadE2</name>
    <name evidence="11" type="ORF">MmonteBS_22910</name>
</gene>
<keyword evidence="4 7" id="KW-0285">Flavoprotein</keyword>
<organism evidence="11 12">
    <name type="scientific">Mycobacterium montefiorense</name>
    <dbReference type="NCBI Taxonomy" id="154654"/>
    <lineage>
        <taxon>Bacteria</taxon>
        <taxon>Bacillati</taxon>
        <taxon>Actinomycetota</taxon>
        <taxon>Actinomycetes</taxon>
        <taxon>Mycobacteriales</taxon>
        <taxon>Mycobacteriaceae</taxon>
        <taxon>Mycobacterium</taxon>
        <taxon>Mycobacterium simiae complex</taxon>
    </lineage>
</organism>
<evidence type="ECO:0000256" key="3">
    <source>
        <dbReference type="ARBA" id="ARBA00011738"/>
    </source>
</evidence>
<dbReference type="PANTHER" id="PTHR48083:SF13">
    <property type="entry name" value="ACYL-COA DEHYDROGENASE FAMILY MEMBER 11"/>
    <property type="match status" value="1"/>
</dbReference>
<evidence type="ECO:0000256" key="1">
    <source>
        <dbReference type="ARBA" id="ARBA00001974"/>
    </source>
</evidence>
<evidence type="ECO:0000256" key="6">
    <source>
        <dbReference type="ARBA" id="ARBA00023002"/>
    </source>
</evidence>
<dbReference type="InterPro" id="IPR050741">
    <property type="entry name" value="Acyl-CoA_dehydrogenase"/>
</dbReference>
<evidence type="ECO:0000256" key="2">
    <source>
        <dbReference type="ARBA" id="ARBA00009347"/>
    </source>
</evidence>
<evidence type="ECO:0000259" key="8">
    <source>
        <dbReference type="Pfam" id="PF00441"/>
    </source>
</evidence>
<reference evidence="12" key="1">
    <citation type="submission" date="2018-04" db="EMBL/GenBank/DDBJ databases">
        <title>Draft genome sequence of Mycobacterium montefiorense isolated from Japanese black salamander.</title>
        <authorList>
            <person name="Fukano H."/>
            <person name="Yoshida M."/>
            <person name="Shimizu A."/>
            <person name="Iwao H."/>
            <person name="Kurata O."/>
            <person name="Katayama Y."/>
            <person name="Omatsu T."/>
            <person name="Mizutani T."/>
            <person name="Wada S."/>
            <person name="Hoshino Y."/>
        </authorList>
    </citation>
    <scope>NUCLEOTIDE SEQUENCE [LARGE SCALE GENOMIC DNA]</scope>
    <source>
        <strain evidence="12">BS</strain>
    </source>
</reference>
<evidence type="ECO:0000259" key="9">
    <source>
        <dbReference type="Pfam" id="PF02770"/>
    </source>
</evidence>
<dbReference type="Gene3D" id="2.40.110.10">
    <property type="entry name" value="Butyryl-CoA Dehydrogenase, subunit A, domain 2"/>
    <property type="match status" value="1"/>
</dbReference>
<keyword evidence="6 7" id="KW-0560">Oxidoreductase</keyword>
<comment type="caution">
    <text evidence="11">The sequence shown here is derived from an EMBL/GenBank/DDBJ whole genome shotgun (WGS) entry which is preliminary data.</text>
</comment>
<keyword evidence="5 7" id="KW-0274">FAD</keyword>
<dbReference type="InterPro" id="IPR037069">
    <property type="entry name" value="AcylCoA_DH/ox_N_sf"/>
</dbReference>
<dbReference type="SUPFAM" id="SSF56645">
    <property type="entry name" value="Acyl-CoA dehydrogenase NM domain-like"/>
    <property type="match status" value="1"/>
</dbReference>
<dbReference type="InterPro" id="IPR009075">
    <property type="entry name" value="AcylCo_DH/oxidase_C"/>
</dbReference>
<protein>
    <submittedName>
        <fullName evidence="11">Acyl-CoA dehydrogenase</fullName>
    </submittedName>
</protein>
<name>A0ABQ0NM01_9MYCO</name>
<evidence type="ECO:0000259" key="10">
    <source>
        <dbReference type="Pfam" id="PF02771"/>
    </source>
</evidence>
<feature type="domain" description="Acyl-CoA dehydrogenase/oxidase C-terminal" evidence="8">
    <location>
        <begin position="277"/>
        <end position="426"/>
    </location>
</feature>
<dbReference type="Pfam" id="PF00441">
    <property type="entry name" value="Acyl-CoA_dh_1"/>
    <property type="match status" value="1"/>
</dbReference>
<dbReference type="PANTHER" id="PTHR48083">
    <property type="entry name" value="MEDIUM-CHAIN SPECIFIC ACYL-COA DEHYDROGENASE, MITOCHONDRIAL-RELATED"/>
    <property type="match status" value="1"/>
</dbReference>
<sequence>MPMSTASGHKFARIPAPLRLRALSDSRCPIVTVMDFAMSAKATDYHKRLSDFMTEYVFPAEAAYDNYRHEAGPDDHTVPPVIEELKTKAKERGLWNLFLPAESGLTNLEYAPLAELTGWSLELAPEAVNCAAPDTGNMETLHLFATEEQRKQWLQPLLAGEIRSAFSMTEPAVASSDARNIQTAIVRDGADYVINGRKWWTSGASDPRCKVLIVMGRTNPDAASHQQQSMVLVPMDTPGVTVVRSTSVFGWQDQHGHCEIIYDNVRVPATNLLGEEGGGFAIAQARLGPGRIHHCMRALGGAERALALMVHRANHRIAFGRPLADQGLVQQSIAKSRNEIDQARLLCEKAAWTIDQHGNKAAHLLVSQIKAVAPQIACDVIDRAIQVHGAAGVSDDTVLARLYGWHRAMRIFDGPDEVHMRTIARTELGREQSAFAAAVTPHD</sequence>
<dbReference type="SUPFAM" id="SSF47203">
    <property type="entry name" value="Acyl-CoA dehydrogenase C-terminal domain-like"/>
    <property type="match status" value="1"/>
</dbReference>
<proteinExistence type="inferred from homology"/>
<dbReference type="EMBL" id="BFCH01000017">
    <property type="protein sequence ID" value="GBG37919.1"/>
    <property type="molecule type" value="Genomic_DNA"/>
</dbReference>
<keyword evidence="12" id="KW-1185">Reference proteome</keyword>
<comment type="similarity">
    <text evidence="2 7">Belongs to the acyl-CoA dehydrogenase family.</text>
</comment>
<dbReference type="Pfam" id="PF02770">
    <property type="entry name" value="Acyl-CoA_dh_M"/>
    <property type="match status" value="1"/>
</dbReference>
<dbReference type="InterPro" id="IPR036250">
    <property type="entry name" value="AcylCo_DH-like_C"/>
</dbReference>
<dbReference type="InterPro" id="IPR006091">
    <property type="entry name" value="Acyl-CoA_Oxase/DH_mid-dom"/>
</dbReference>
<evidence type="ECO:0000313" key="12">
    <source>
        <dbReference type="Proteomes" id="UP000245060"/>
    </source>
</evidence>
<comment type="subunit">
    <text evidence="3">Homodimer.</text>
</comment>
<dbReference type="InterPro" id="IPR009100">
    <property type="entry name" value="AcylCoA_DH/oxidase_NM_dom_sf"/>
</dbReference>
<dbReference type="InterPro" id="IPR046373">
    <property type="entry name" value="Acyl-CoA_Oxase/DH_mid-dom_sf"/>
</dbReference>
<feature type="domain" description="Acyl-CoA dehydrogenase/oxidase N-terminal" evidence="10">
    <location>
        <begin position="48"/>
        <end position="161"/>
    </location>
</feature>
<evidence type="ECO:0000256" key="5">
    <source>
        <dbReference type="ARBA" id="ARBA00022827"/>
    </source>
</evidence>
<comment type="cofactor">
    <cofactor evidence="1 7">
        <name>FAD</name>
        <dbReference type="ChEBI" id="CHEBI:57692"/>
    </cofactor>
</comment>
<evidence type="ECO:0000256" key="7">
    <source>
        <dbReference type="RuleBase" id="RU362125"/>
    </source>
</evidence>
<dbReference type="Pfam" id="PF02771">
    <property type="entry name" value="Acyl-CoA_dh_N"/>
    <property type="match status" value="1"/>
</dbReference>
<feature type="domain" description="Acyl-CoA oxidase/dehydrogenase middle" evidence="9">
    <location>
        <begin position="165"/>
        <end position="265"/>
    </location>
</feature>
<dbReference type="Proteomes" id="UP000245060">
    <property type="component" value="Unassembled WGS sequence"/>
</dbReference>
<dbReference type="Gene3D" id="1.20.140.10">
    <property type="entry name" value="Butyryl-CoA Dehydrogenase, subunit A, domain 3"/>
    <property type="match status" value="1"/>
</dbReference>
<accession>A0ABQ0NM01</accession>